<accession>A0A512IK54</accession>
<evidence type="ECO:0000313" key="2">
    <source>
        <dbReference type="Proteomes" id="UP000321258"/>
    </source>
</evidence>
<name>A0A512IK54_9HYPH</name>
<dbReference type="Proteomes" id="UP000321258">
    <property type="component" value="Unassembled WGS sequence"/>
</dbReference>
<reference evidence="1 2" key="1">
    <citation type="submission" date="2019-07" db="EMBL/GenBank/DDBJ databases">
        <title>Whole genome shotgun sequence of Methylobacterium haplocladii NBRC 107714.</title>
        <authorList>
            <person name="Hosoyama A."/>
            <person name="Uohara A."/>
            <person name="Ohji S."/>
            <person name="Ichikawa N."/>
        </authorList>
    </citation>
    <scope>NUCLEOTIDE SEQUENCE [LARGE SCALE GENOMIC DNA]</scope>
    <source>
        <strain evidence="1 2">NBRC 107714</strain>
    </source>
</reference>
<dbReference type="AlphaFoldDB" id="A0A512IK54"/>
<dbReference type="RefSeq" id="WP_238180460.1">
    <property type="nucleotide sequence ID" value="NZ_BJZT01000005.1"/>
</dbReference>
<comment type="caution">
    <text evidence="1">The sequence shown here is derived from an EMBL/GenBank/DDBJ whole genome shotgun (WGS) entry which is preliminary data.</text>
</comment>
<protein>
    <submittedName>
        <fullName evidence="1">Uncharacterized protein</fullName>
    </submittedName>
</protein>
<gene>
    <name evidence="1" type="ORF">MHA02_04430</name>
</gene>
<organism evidence="1 2">
    <name type="scientific">Methylobacterium haplocladii</name>
    <dbReference type="NCBI Taxonomy" id="1176176"/>
    <lineage>
        <taxon>Bacteria</taxon>
        <taxon>Pseudomonadati</taxon>
        <taxon>Pseudomonadota</taxon>
        <taxon>Alphaproteobacteria</taxon>
        <taxon>Hyphomicrobiales</taxon>
        <taxon>Methylobacteriaceae</taxon>
        <taxon>Methylobacterium</taxon>
    </lineage>
</organism>
<proteinExistence type="predicted"/>
<evidence type="ECO:0000313" key="1">
    <source>
        <dbReference type="EMBL" id="GEO98055.1"/>
    </source>
</evidence>
<sequence>MADELLPLLRESLTESERRHLVDMLNRVAGAHSSPSELQREAVARLKRRLLPGTSVLKTRRSGDVA</sequence>
<dbReference type="EMBL" id="BJZT01000005">
    <property type="protein sequence ID" value="GEO98055.1"/>
    <property type="molecule type" value="Genomic_DNA"/>
</dbReference>
<keyword evidence="2" id="KW-1185">Reference proteome</keyword>